<reference evidence="1 2" key="1">
    <citation type="journal article" date="2021" name="Appl. Environ. Microbiol.">
        <title>Genetic linkage and physical mapping for an oyster mushroom Pleurotus cornucopiae and QTL analysis for the trait cap color.</title>
        <authorList>
            <person name="Zhang Y."/>
            <person name="Gao W."/>
            <person name="Sonnenberg A."/>
            <person name="Chen Q."/>
            <person name="Zhang J."/>
            <person name="Huang C."/>
        </authorList>
    </citation>
    <scope>NUCLEOTIDE SEQUENCE [LARGE SCALE GENOMIC DNA]</scope>
    <source>
        <strain evidence="1">CCMSSC00406</strain>
    </source>
</reference>
<comment type="caution">
    <text evidence="1">The sequence shown here is derived from an EMBL/GenBank/DDBJ whole genome shotgun (WGS) entry which is preliminary data.</text>
</comment>
<sequence length="153" mass="16712">MTDVEIDSNPASELAAAVAAYSTYPFGTDEEFQQGLNSLMAGGALVGKTDEEKADVVRLAQIFYFNRKTSSNITVDAVRDYEQAHAVKPPVTPESDSNEPRVLSFAELQELIQSGRVDEIPNNRIIPDTLNEAPPSESKTPAKLKPWEKEASS</sequence>
<protein>
    <submittedName>
        <fullName evidence="1">Uncharacterized protein</fullName>
    </submittedName>
</protein>
<name>A0ACB7J7W9_PLECO</name>
<gene>
    <name evidence="1" type="ORF">CCMSSC00406_0006168</name>
</gene>
<dbReference type="EMBL" id="WQMT02000002">
    <property type="protein sequence ID" value="KAG9226607.1"/>
    <property type="molecule type" value="Genomic_DNA"/>
</dbReference>
<keyword evidence="2" id="KW-1185">Reference proteome</keyword>
<accession>A0ACB7J7W9</accession>
<evidence type="ECO:0000313" key="2">
    <source>
        <dbReference type="Proteomes" id="UP000824881"/>
    </source>
</evidence>
<evidence type="ECO:0000313" key="1">
    <source>
        <dbReference type="EMBL" id="KAG9226607.1"/>
    </source>
</evidence>
<dbReference type="Proteomes" id="UP000824881">
    <property type="component" value="Unassembled WGS sequence"/>
</dbReference>
<proteinExistence type="predicted"/>
<organism evidence="1 2">
    <name type="scientific">Pleurotus cornucopiae</name>
    <name type="common">Cornucopia mushroom</name>
    <dbReference type="NCBI Taxonomy" id="5321"/>
    <lineage>
        <taxon>Eukaryota</taxon>
        <taxon>Fungi</taxon>
        <taxon>Dikarya</taxon>
        <taxon>Basidiomycota</taxon>
        <taxon>Agaricomycotina</taxon>
        <taxon>Agaricomycetes</taxon>
        <taxon>Agaricomycetidae</taxon>
        <taxon>Agaricales</taxon>
        <taxon>Pleurotineae</taxon>
        <taxon>Pleurotaceae</taxon>
        <taxon>Pleurotus</taxon>
    </lineage>
</organism>